<proteinExistence type="predicted"/>
<evidence type="ECO:0000313" key="1">
    <source>
        <dbReference type="EMBL" id="GBO89124.1"/>
    </source>
</evidence>
<dbReference type="EMBL" id="BGZI01000020">
    <property type="protein sequence ID" value="GBO89124.1"/>
    <property type="molecule type" value="Genomic_DNA"/>
</dbReference>
<protein>
    <submittedName>
        <fullName evidence="1">Uncharacterized protein</fullName>
    </submittedName>
</protein>
<comment type="caution">
    <text evidence="1">The sequence shown here is derived from an EMBL/GenBank/DDBJ whole genome shotgun (WGS) entry which is preliminary data.</text>
</comment>
<gene>
    <name evidence="1" type="ORF">MSSD14B_27920</name>
</gene>
<sequence>MNSMNPKIIKTNVKSFKPLCTDKLPFGRKIDLFRELKAWRQDPQTKSTWLSQKRKSFATALKEAKDLYGVREYFAEFGKNDDSFQIFYRT</sequence>
<organism evidence="1 2">
    <name type="scientific">Marinobacter salsuginis</name>
    <dbReference type="NCBI Taxonomy" id="418719"/>
    <lineage>
        <taxon>Bacteria</taxon>
        <taxon>Pseudomonadati</taxon>
        <taxon>Pseudomonadota</taxon>
        <taxon>Gammaproteobacteria</taxon>
        <taxon>Pseudomonadales</taxon>
        <taxon>Marinobacteraceae</taxon>
        <taxon>Marinobacter</taxon>
    </lineage>
</organism>
<dbReference type="AlphaFoldDB" id="A0A5M3Q1L1"/>
<dbReference type="Proteomes" id="UP000387223">
    <property type="component" value="Unassembled WGS sequence"/>
</dbReference>
<dbReference type="RefSeq" id="WP_136632331.1">
    <property type="nucleotide sequence ID" value="NZ_BGZI01000020.1"/>
</dbReference>
<evidence type="ECO:0000313" key="2">
    <source>
        <dbReference type="Proteomes" id="UP000387223"/>
    </source>
</evidence>
<reference evidence="1 2" key="1">
    <citation type="journal article" date="2019" name="J. Gen. Appl. Microbiol.">
        <title>Aerobic degradation of cis-dichloroethene by the marine bacterium Marinobacter salsuginis strain 5N-3.</title>
        <authorList>
            <person name="Inoue Y."/>
            <person name="Fukunaga Y."/>
            <person name="Katsumata H."/>
            <person name="Ohji S."/>
            <person name="Hosoyama A."/>
            <person name="Mori K."/>
            <person name="Ando K."/>
        </authorList>
    </citation>
    <scope>NUCLEOTIDE SEQUENCE [LARGE SCALE GENOMIC DNA]</scope>
    <source>
        <strain evidence="1 2">NBRC 109114</strain>
    </source>
</reference>
<accession>A0A5M3Q1L1</accession>
<name>A0A5M3Q1L1_9GAMM</name>